<dbReference type="SUPFAM" id="SSF64518">
    <property type="entry name" value="Phase 1 flagellin"/>
    <property type="match status" value="1"/>
</dbReference>
<feature type="region of interest" description="Disordered" evidence="7">
    <location>
        <begin position="23"/>
        <end position="43"/>
    </location>
</feature>
<evidence type="ECO:0000313" key="11">
    <source>
        <dbReference type="EMBL" id="GAA4936428.1"/>
    </source>
</evidence>
<comment type="subcellular location">
    <subcellularLocation>
        <location evidence="1">Bacterial flagellum</location>
    </subcellularLocation>
    <subcellularLocation>
        <location evidence="2">Secreted</location>
    </subcellularLocation>
</comment>
<accession>A0AAV3TZE7</accession>
<sequence>MSLLNIALTGLGVAQTSLTTTSNNITNANTEGYSRQRTEQATRPSEFTGGGYIGNGAYIVGIDRIYNDFINEELRLAGQELKENEAYLSQAEQMDSLLASTSTSLTSSLERFFGSLSTAAEDPQSNAARQLVLSEASSVANRYNVLYQETVEQNSYVNAQIKTLTEEINHLAITVASLNDAIGSAFSNGRQPNELLDQRELAIRDLSELVGITTAEQSNGEINIFVGSGQALVVGVEVSEMSAQASLDAGFQTAIYQPPSGTDLTTVIGGGELGGLLAYQKDLVLPVLNELGRLALVTAQSINDLQAQGLDAEGNFGEIVFGDFNDGFNMRSRSTPDNDNTGNAIFQVEITDAGMLTGSDYTLRVNGGNYEVFSISQNQAVASGTTPIGGTISLPDLGIDIHVESGAVQDGDAFYLSPSRRAADQIEVVLNEPAQLAFSAPVRATSSLNNRGDTNITQPTVTSTINDNNQSIISSSGGFPFDLVYDESAGAWQVTNGPAGFIITPASAAFDSGMTNSLSFTVTDGSGNSVDLELQISGRPQNGDNFTVEFNEDGVADNRNALKMIEIQTADVVRGSAGVNGPNQSLLDTYGQIVEEIGVVTATKKIDTEAYKALYDQAYNAREEVSGVSLDEEAANLIKFEQAYNAATQVISVARDLFDRILQI</sequence>
<keyword evidence="11" id="KW-0282">Flagellum</keyword>
<dbReference type="InterPro" id="IPR049119">
    <property type="entry name" value="FlgK_D2-like"/>
</dbReference>
<comment type="caution">
    <text evidence="11">The sequence shown here is derived from an EMBL/GenBank/DDBJ whole genome shotgun (WGS) entry which is preliminary data.</text>
</comment>
<gene>
    <name evidence="11" type="primary">flgK</name>
    <name evidence="11" type="ORF">GCM10025791_12670</name>
</gene>
<feature type="domain" description="Flagellar hook-associated protein 1 D2-like" evidence="9">
    <location>
        <begin position="337"/>
        <end position="418"/>
    </location>
</feature>
<dbReference type="PRINTS" id="PR01005">
    <property type="entry name" value="FLGHOOKAP1"/>
</dbReference>
<evidence type="ECO:0000256" key="2">
    <source>
        <dbReference type="ARBA" id="ARBA00004613"/>
    </source>
</evidence>
<dbReference type="GO" id="GO:0009424">
    <property type="term" value="C:bacterial-type flagellum hook"/>
    <property type="evidence" value="ECO:0007669"/>
    <property type="project" value="InterPro"/>
</dbReference>
<dbReference type="GO" id="GO:0044780">
    <property type="term" value="P:bacterial-type flagellum assembly"/>
    <property type="evidence" value="ECO:0007669"/>
    <property type="project" value="InterPro"/>
</dbReference>
<evidence type="ECO:0000256" key="4">
    <source>
        <dbReference type="ARBA" id="ARBA00016244"/>
    </source>
</evidence>
<dbReference type="InterPro" id="IPR053927">
    <property type="entry name" value="FlgK_helical"/>
</dbReference>
<dbReference type="PANTHER" id="PTHR30033">
    <property type="entry name" value="FLAGELLAR HOOK-ASSOCIATED PROTEIN 1"/>
    <property type="match status" value="1"/>
</dbReference>
<protein>
    <recommendedName>
        <fullName evidence="4">Flagellar hook-associated protein 1</fullName>
    </recommendedName>
</protein>
<dbReference type="PANTHER" id="PTHR30033:SF1">
    <property type="entry name" value="FLAGELLAR HOOK-ASSOCIATED PROTEIN 1"/>
    <property type="match status" value="1"/>
</dbReference>
<feature type="domain" description="Flagellar basal-body/hook protein C-terminal" evidence="8">
    <location>
        <begin position="624"/>
        <end position="664"/>
    </location>
</feature>
<evidence type="ECO:0000313" key="12">
    <source>
        <dbReference type="Proteomes" id="UP001409585"/>
    </source>
</evidence>
<keyword evidence="6" id="KW-0975">Bacterial flagellum</keyword>
<dbReference type="AlphaFoldDB" id="A0AAV3TZE7"/>
<evidence type="ECO:0000259" key="8">
    <source>
        <dbReference type="Pfam" id="PF06429"/>
    </source>
</evidence>
<dbReference type="GO" id="GO:0005576">
    <property type="term" value="C:extracellular region"/>
    <property type="evidence" value="ECO:0007669"/>
    <property type="project" value="UniProtKB-SubCell"/>
</dbReference>
<keyword evidence="11" id="KW-0966">Cell projection</keyword>
<dbReference type="InterPro" id="IPR010930">
    <property type="entry name" value="Flg_bb/hook_C_dom"/>
</dbReference>
<evidence type="ECO:0000259" key="10">
    <source>
        <dbReference type="Pfam" id="PF22638"/>
    </source>
</evidence>
<dbReference type="NCBIfam" id="TIGR02492">
    <property type="entry name" value="flgK_ends"/>
    <property type="match status" value="1"/>
</dbReference>
<dbReference type="Pfam" id="PF06429">
    <property type="entry name" value="Flg_bbr_C"/>
    <property type="match status" value="1"/>
</dbReference>
<dbReference type="InterPro" id="IPR002371">
    <property type="entry name" value="FlgK"/>
</dbReference>
<keyword evidence="12" id="KW-1185">Reference proteome</keyword>
<evidence type="ECO:0000256" key="5">
    <source>
        <dbReference type="ARBA" id="ARBA00022525"/>
    </source>
</evidence>
<comment type="similarity">
    <text evidence="3">Belongs to the flagella basal body rod proteins family.</text>
</comment>
<evidence type="ECO:0000256" key="1">
    <source>
        <dbReference type="ARBA" id="ARBA00004365"/>
    </source>
</evidence>
<organism evidence="11 12">
    <name type="scientific">Halioxenophilus aromaticivorans</name>
    <dbReference type="NCBI Taxonomy" id="1306992"/>
    <lineage>
        <taxon>Bacteria</taxon>
        <taxon>Pseudomonadati</taxon>
        <taxon>Pseudomonadota</taxon>
        <taxon>Gammaproteobacteria</taxon>
        <taxon>Alteromonadales</taxon>
        <taxon>Alteromonadaceae</taxon>
        <taxon>Halioxenophilus</taxon>
    </lineage>
</organism>
<dbReference type="RefSeq" id="WP_345418776.1">
    <property type="nucleotide sequence ID" value="NZ_AP031496.1"/>
</dbReference>
<keyword evidence="5" id="KW-0964">Secreted</keyword>
<evidence type="ECO:0000256" key="3">
    <source>
        <dbReference type="ARBA" id="ARBA00009677"/>
    </source>
</evidence>
<dbReference type="Pfam" id="PF22638">
    <property type="entry name" value="FlgK_D1"/>
    <property type="match status" value="1"/>
</dbReference>
<dbReference type="Proteomes" id="UP001409585">
    <property type="component" value="Unassembled WGS sequence"/>
</dbReference>
<dbReference type="EMBL" id="BAABLX010000007">
    <property type="protein sequence ID" value="GAA4936428.1"/>
    <property type="molecule type" value="Genomic_DNA"/>
</dbReference>
<name>A0AAV3TZE7_9ALTE</name>
<evidence type="ECO:0000256" key="7">
    <source>
        <dbReference type="SAM" id="MobiDB-lite"/>
    </source>
</evidence>
<feature type="domain" description="Flagellar hook-associated protein FlgK helical" evidence="10">
    <location>
        <begin position="92"/>
        <end position="321"/>
    </location>
</feature>
<evidence type="ECO:0000256" key="6">
    <source>
        <dbReference type="ARBA" id="ARBA00023143"/>
    </source>
</evidence>
<reference evidence="12" key="1">
    <citation type="journal article" date="2019" name="Int. J. Syst. Evol. Microbiol.">
        <title>The Global Catalogue of Microorganisms (GCM) 10K type strain sequencing project: providing services to taxonomists for standard genome sequencing and annotation.</title>
        <authorList>
            <consortium name="The Broad Institute Genomics Platform"/>
            <consortium name="The Broad Institute Genome Sequencing Center for Infectious Disease"/>
            <person name="Wu L."/>
            <person name="Ma J."/>
        </authorList>
    </citation>
    <scope>NUCLEOTIDE SEQUENCE [LARGE SCALE GENOMIC DNA]</scope>
    <source>
        <strain evidence="12">JCM 19134</strain>
    </source>
</reference>
<keyword evidence="11" id="KW-0969">Cilium</keyword>
<evidence type="ECO:0000259" key="9">
    <source>
        <dbReference type="Pfam" id="PF21158"/>
    </source>
</evidence>
<dbReference type="Pfam" id="PF21158">
    <property type="entry name" value="flgK_1st_1"/>
    <property type="match status" value="1"/>
</dbReference>
<proteinExistence type="inferred from homology"/>
<dbReference type="GO" id="GO:0005198">
    <property type="term" value="F:structural molecule activity"/>
    <property type="evidence" value="ECO:0007669"/>
    <property type="project" value="InterPro"/>
</dbReference>